<dbReference type="Pfam" id="PF03471">
    <property type="entry name" value="CorC_HlyC"/>
    <property type="match status" value="1"/>
</dbReference>
<dbReference type="InterPro" id="IPR005170">
    <property type="entry name" value="Transptr-assoc_dom"/>
</dbReference>
<evidence type="ECO:0000256" key="5">
    <source>
        <dbReference type="ARBA" id="ARBA00022737"/>
    </source>
</evidence>
<dbReference type="InterPro" id="IPR036318">
    <property type="entry name" value="FAD-bd_PCMH-like_sf"/>
</dbReference>
<evidence type="ECO:0000256" key="1">
    <source>
        <dbReference type="ARBA" id="ARBA00004651"/>
    </source>
</evidence>
<feature type="domain" description="CNNM transmembrane" evidence="13">
    <location>
        <begin position="1"/>
        <end position="186"/>
    </location>
</feature>
<dbReference type="AlphaFoldDB" id="A0A8J6MEX0"/>
<dbReference type="Proteomes" id="UP000661435">
    <property type="component" value="Unassembled WGS sequence"/>
</dbReference>
<comment type="subcellular location">
    <subcellularLocation>
        <location evidence="1">Cell membrane</location>
        <topology evidence="1">Multi-pass membrane protein</topology>
    </subcellularLocation>
</comment>
<dbReference type="EMBL" id="JACOPP010000008">
    <property type="protein sequence ID" value="MBC5733668.1"/>
    <property type="molecule type" value="Genomic_DNA"/>
</dbReference>
<keyword evidence="4 10" id="KW-0812">Transmembrane</keyword>
<evidence type="ECO:0000259" key="13">
    <source>
        <dbReference type="PROSITE" id="PS51846"/>
    </source>
</evidence>
<dbReference type="SUPFAM" id="SSF54631">
    <property type="entry name" value="CBS-domain pair"/>
    <property type="match status" value="1"/>
</dbReference>
<evidence type="ECO:0000256" key="6">
    <source>
        <dbReference type="ARBA" id="ARBA00022989"/>
    </source>
</evidence>
<keyword evidence="3" id="KW-1003">Cell membrane</keyword>
<dbReference type="InterPro" id="IPR046342">
    <property type="entry name" value="CBS_dom_sf"/>
</dbReference>
<accession>A0A8J6MEX0</accession>
<dbReference type="PROSITE" id="PS51371">
    <property type="entry name" value="CBS"/>
    <property type="match status" value="2"/>
</dbReference>
<keyword evidence="5" id="KW-0677">Repeat</keyword>
<keyword evidence="6 10" id="KW-1133">Transmembrane helix</keyword>
<gene>
    <name evidence="14" type="ORF">H8S57_07980</name>
</gene>
<dbReference type="PANTHER" id="PTHR22777:SF32">
    <property type="entry name" value="UPF0053 INNER MEMBRANE PROTEIN YFJD"/>
    <property type="match status" value="1"/>
</dbReference>
<keyword evidence="7 9" id="KW-0129">CBS domain</keyword>
<evidence type="ECO:0000313" key="14">
    <source>
        <dbReference type="EMBL" id="MBC5733668.1"/>
    </source>
</evidence>
<dbReference type="Gene3D" id="3.30.465.10">
    <property type="match status" value="1"/>
</dbReference>
<dbReference type="InterPro" id="IPR002550">
    <property type="entry name" value="CNNM"/>
</dbReference>
<dbReference type="CDD" id="cd04590">
    <property type="entry name" value="CBS_pair_CorC_HlyC_assoc"/>
    <property type="match status" value="1"/>
</dbReference>
<evidence type="ECO:0000256" key="7">
    <source>
        <dbReference type="ARBA" id="ARBA00023122"/>
    </source>
</evidence>
<feature type="transmembrane region" description="Helical" evidence="11">
    <location>
        <begin position="90"/>
        <end position="111"/>
    </location>
</feature>
<dbReference type="RefSeq" id="WP_186907552.1">
    <property type="nucleotide sequence ID" value="NZ_JACOPP010000008.1"/>
</dbReference>
<organism evidence="14 15">
    <name type="scientific">Lawsonibacter hominis</name>
    <dbReference type="NCBI Taxonomy" id="2763053"/>
    <lineage>
        <taxon>Bacteria</taxon>
        <taxon>Bacillati</taxon>
        <taxon>Bacillota</taxon>
        <taxon>Clostridia</taxon>
        <taxon>Eubacteriales</taxon>
        <taxon>Oscillospiraceae</taxon>
        <taxon>Lawsonibacter</taxon>
    </lineage>
</organism>
<comment type="caution">
    <text evidence="14">The sequence shown here is derived from an EMBL/GenBank/DDBJ whole genome shotgun (WGS) entry which is preliminary data.</text>
</comment>
<dbReference type="Pfam" id="PF00571">
    <property type="entry name" value="CBS"/>
    <property type="match status" value="2"/>
</dbReference>
<reference evidence="14" key="1">
    <citation type="submission" date="2020-08" db="EMBL/GenBank/DDBJ databases">
        <title>Genome public.</title>
        <authorList>
            <person name="Liu C."/>
            <person name="Sun Q."/>
        </authorList>
    </citation>
    <scope>NUCLEOTIDE SEQUENCE</scope>
    <source>
        <strain evidence="14">NSJ-51</strain>
    </source>
</reference>
<comment type="similarity">
    <text evidence="2">Belongs to the UPF0053 family.</text>
</comment>
<evidence type="ECO:0000256" key="4">
    <source>
        <dbReference type="ARBA" id="ARBA00022692"/>
    </source>
</evidence>
<dbReference type="SMART" id="SM00116">
    <property type="entry name" value="CBS"/>
    <property type="match status" value="2"/>
</dbReference>
<protein>
    <submittedName>
        <fullName evidence="14">HlyC/CorC family transporter</fullName>
    </submittedName>
</protein>
<name>A0A8J6MEX0_9FIRM</name>
<dbReference type="FunFam" id="3.10.580.10:FF:000002">
    <property type="entry name" value="Magnesium/cobalt efflux protein CorC"/>
    <property type="match status" value="1"/>
</dbReference>
<sequence length="423" mass="47141">MDSASITMIAALVFLVVMSAYFSATETAFSSLNRVRMKSKADGGNQRAALALELEEDYDRLLSTILIGNNIVNITATTVSTVLFTKLLPVYGPTVSTVVLTVIILIFGEISPKSLAKENAEDFAMFSAPILRVFIALLRPVNFLFTQWKRLLTKLLRKKAEDGITEEELITMVDQAEDEGGLDQHESQLIRAAIEFNDLEVEEILTPRVDVVAVEDTDSMDEIARTFAENGYSRLPVYHEDIDDIVGVIHEKDFHAARYHGREDVQGIISPVLYTTGNTKISHLLRILQREKAHMVIVVDEYGGTEGLVTLEDIVEELVGEIWDEHDEVIEEFKKQADGSYLISCSADLTDLFDLFSISDECDANTVSGWVMEQVGRVPEAGDHFVADGLDVTVTKVDHRRVLEIKVVVLPGEGAFEQEKKRD</sequence>
<evidence type="ECO:0000259" key="12">
    <source>
        <dbReference type="PROSITE" id="PS51371"/>
    </source>
</evidence>
<dbReference type="PROSITE" id="PS51846">
    <property type="entry name" value="CNNM"/>
    <property type="match status" value="1"/>
</dbReference>
<feature type="transmembrane region" description="Helical" evidence="11">
    <location>
        <begin position="123"/>
        <end position="145"/>
    </location>
</feature>
<dbReference type="GO" id="GO:0050660">
    <property type="term" value="F:flavin adenine dinucleotide binding"/>
    <property type="evidence" value="ECO:0007669"/>
    <property type="project" value="InterPro"/>
</dbReference>
<dbReference type="Gene3D" id="3.10.580.10">
    <property type="entry name" value="CBS-domain"/>
    <property type="match status" value="1"/>
</dbReference>
<dbReference type="SUPFAM" id="SSF56176">
    <property type="entry name" value="FAD-binding/transporter-associated domain-like"/>
    <property type="match status" value="1"/>
</dbReference>
<feature type="domain" description="CBS" evidence="12">
    <location>
        <begin position="205"/>
        <end position="265"/>
    </location>
</feature>
<evidence type="ECO:0000256" key="9">
    <source>
        <dbReference type="PROSITE-ProRule" id="PRU00703"/>
    </source>
</evidence>
<dbReference type="InterPro" id="IPR016169">
    <property type="entry name" value="FAD-bd_PCMH_sub2"/>
</dbReference>
<evidence type="ECO:0000256" key="10">
    <source>
        <dbReference type="PROSITE-ProRule" id="PRU01193"/>
    </source>
</evidence>
<keyword evidence="15" id="KW-1185">Reference proteome</keyword>
<dbReference type="Pfam" id="PF01595">
    <property type="entry name" value="CNNM"/>
    <property type="match status" value="1"/>
</dbReference>
<evidence type="ECO:0000256" key="11">
    <source>
        <dbReference type="SAM" id="Phobius"/>
    </source>
</evidence>
<feature type="domain" description="CBS" evidence="12">
    <location>
        <begin position="268"/>
        <end position="328"/>
    </location>
</feature>
<dbReference type="InterPro" id="IPR044751">
    <property type="entry name" value="Ion_transp-like_CBS"/>
</dbReference>
<evidence type="ECO:0000256" key="3">
    <source>
        <dbReference type="ARBA" id="ARBA00022475"/>
    </source>
</evidence>
<proteinExistence type="inferred from homology"/>
<dbReference type="SMART" id="SM01091">
    <property type="entry name" value="CorC_HlyC"/>
    <property type="match status" value="1"/>
</dbReference>
<dbReference type="InterPro" id="IPR000644">
    <property type="entry name" value="CBS_dom"/>
</dbReference>
<evidence type="ECO:0000256" key="2">
    <source>
        <dbReference type="ARBA" id="ARBA00006337"/>
    </source>
</evidence>
<evidence type="ECO:0000313" key="15">
    <source>
        <dbReference type="Proteomes" id="UP000661435"/>
    </source>
</evidence>
<evidence type="ECO:0000256" key="8">
    <source>
        <dbReference type="ARBA" id="ARBA00023136"/>
    </source>
</evidence>
<keyword evidence="8 10" id="KW-0472">Membrane</keyword>
<dbReference type="GO" id="GO:0005886">
    <property type="term" value="C:plasma membrane"/>
    <property type="evidence" value="ECO:0007669"/>
    <property type="project" value="UniProtKB-SubCell"/>
</dbReference>
<dbReference type="PANTHER" id="PTHR22777">
    <property type="entry name" value="HEMOLYSIN-RELATED"/>
    <property type="match status" value="1"/>
</dbReference>